<reference evidence="2" key="1">
    <citation type="journal article" date="2014" name="Int. J. Syst. Evol. Microbiol.">
        <title>Complete genome sequence of Corynebacterium casei LMG S-19264T (=DSM 44701T), isolated from a smear-ripened cheese.</title>
        <authorList>
            <consortium name="US DOE Joint Genome Institute (JGI-PGF)"/>
            <person name="Walter F."/>
            <person name="Albersmeier A."/>
            <person name="Kalinowski J."/>
            <person name="Ruckert C."/>
        </authorList>
    </citation>
    <scope>NUCLEOTIDE SEQUENCE</scope>
    <source>
        <strain evidence="2">CGMCC 1.16067</strain>
    </source>
</reference>
<dbReference type="EMBL" id="BMKQ01000001">
    <property type="protein sequence ID" value="GGF56223.1"/>
    <property type="molecule type" value="Genomic_DNA"/>
</dbReference>
<feature type="compositionally biased region" description="Polar residues" evidence="1">
    <location>
        <begin position="65"/>
        <end position="78"/>
    </location>
</feature>
<dbReference type="Proteomes" id="UP000649179">
    <property type="component" value="Unassembled WGS sequence"/>
</dbReference>
<gene>
    <name evidence="2" type="ORF">GCM10011519_32710</name>
</gene>
<proteinExistence type="predicted"/>
<accession>A0A917BRP6</accession>
<evidence type="ECO:0000256" key="1">
    <source>
        <dbReference type="SAM" id="MobiDB-lite"/>
    </source>
</evidence>
<comment type="caution">
    <text evidence="2">The sequence shown here is derived from an EMBL/GenBank/DDBJ whole genome shotgun (WGS) entry which is preliminary data.</text>
</comment>
<reference evidence="2" key="2">
    <citation type="submission" date="2020-09" db="EMBL/GenBank/DDBJ databases">
        <authorList>
            <person name="Sun Q."/>
            <person name="Zhou Y."/>
        </authorList>
    </citation>
    <scope>NUCLEOTIDE SEQUENCE</scope>
    <source>
        <strain evidence="2">CGMCC 1.16067</strain>
    </source>
</reference>
<feature type="region of interest" description="Disordered" evidence="1">
    <location>
        <begin position="55"/>
        <end position="78"/>
    </location>
</feature>
<dbReference type="AlphaFoldDB" id="A0A917BRP6"/>
<organism evidence="2 3">
    <name type="scientific">Marmoricola endophyticus</name>
    <dbReference type="NCBI Taxonomy" id="2040280"/>
    <lineage>
        <taxon>Bacteria</taxon>
        <taxon>Bacillati</taxon>
        <taxon>Actinomycetota</taxon>
        <taxon>Actinomycetes</taxon>
        <taxon>Propionibacteriales</taxon>
        <taxon>Nocardioidaceae</taxon>
        <taxon>Marmoricola</taxon>
    </lineage>
</organism>
<keyword evidence="3" id="KW-1185">Reference proteome</keyword>
<evidence type="ECO:0000313" key="3">
    <source>
        <dbReference type="Proteomes" id="UP000649179"/>
    </source>
</evidence>
<evidence type="ECO:0000313" key="2">
    <source>
        <dbReference type="EMBL" id="GGF56223.1"/>
    </source>
</evidence>
<name>A0A917BRP6_9ACTN</name>
<sequence length="78" mass="8176">MRTPFDQDAHGWVIWSKVSSARPEGLARCTGAEAQCVDAAIGDYSLSRTIMADARPSRPGATLLPDSSHSTVSISGAS</sequence>
<protein>
    <submittedName>
        <fullName evidence="2">Uncharacterized protein</fullName>
    </submittedName>
</protein>